<dbReference type="PANTHER" id="PTHR43130">
    <property type="entry name" value="ARAC-FAMILY TRANSCRIPTIONAL REGULATOR"/>
    <property type="match status" value="1"/>
</dbReference>
<dbReference type="InterPro" id="IPR002818">
    <property type="entry name" value="DJ-1/PfpI"/>
</dbReference>
<sequence>MSRLIVFVLYDAVNVLDVAGPVEVFSQPCRNRPAGSAEPYRIVLVSEHGGAVRTSAGVQMQTEPLAMLAGAAIDTLIVPGGIEAYPALLPIAAMAAQLAPQARRIASVCTGAVILAHAGLLAGRRATTHWRYVQQLRDADASVQIEANALYVQDGPLWTSAGISAGIDLALGLIEADLGHNAVMAVARQMVVFIKRPGGQSQFSAPLAAQSADAQFADLHAWMAAHLNQDLRVEVLAEQAHMSPRSFARHYTARTGNTPARAVELMRLEAASQLVLESDLPLKRIAAQCGFGDEQTLRRVFQRQLDATPQEYRERFGARSPA</sequence>
<evidence type="ECO:0000256" key="3">
    <source>
        <dbReference type="ARBA" id="ARBA00023163"/>
    </source>
</evidence>
<evidence type="ECO:0000313" key="6">
    <source>
        <dbReference type="Proteomes" id="UP000192761"/>
    </source>
</evidence>
<evidence type="ECO:0000259" key="4">
    <source>
        <dbReference type="PROSITE" id="PS01124"/>
    </source>
</evidence>
<evidence type="ECO:0000256" key="2">
    <source>
        <dbReference type="ARBA" id="ARBA00023125"/>
    </source>
</evidence>
<gene>
    <name evidence="5" type="ORF">SAMN02745857_01104</name>
</gene>
<dbReference type="SUPFAM" id="SSF46689">
    <property type="entry name" value="Homeodomain-like"/>
    <property type="match status" value="2"/>
</dbReference>
<keyword evidence="6" id="KW-1185">Reference proteome</keyword>
<dbReference type="Gene3D" id="3.40.50.880">
    <property type="match status" value="1"/>
</dbReference>
<keyword evidence="3" id="KW-0804">Transcription</keyword>
<dbReference type="InterPro" id="IPR009057">
    <property type="entry name" value="Homeodomain-like_sf"/>
</dbReference>
<proteinExistence type="predicted"/>
<dbReference type="InterPro" id="IPR052158">
    <property type="entry name" value="INH-QAR"/>
</dbReference>
<dbReference type="GO" id="GO:0003700">
    <property type="term" value="F:DNA-binding transcription factor activity"/>
    <property type="evidence" value="ECO:0007669"/>
    <property type="project" value="InterPro"/>
</dbReference>
<dbReference type="OrthoDB" id="9794896at2"/>
<keyword evidence="1" id="KW-0805">Transcription regulation</keyword>
<dbReference type="PANTHER" id="PTHR43130:SF3">
    <property type="entry name" value="HTH-TYPE TRANSCRIPTIONAL REGULATOR RV1931C"/>
    <property type="match status" value="1"/>
</dbReference>
<reference evidence="5 6" key="1">
    <citation type="submission" date="2017-04" db="EMBL/GenBank/DDBJ databases">
        <authorList>
            <person name="Afonso C.L."/>
            <person name="Miller P.J."/>
            <person name="Scott M.A."/>
            <person name="Spackman E."/>
            <person name="Goraichik I."/>
            <person name="Dimitrov K.M."/>
            <person name="Suarez D.L."/>
            <person name="Swayne D.E."/>
        </authorList>
    </citation>
    <scope>NUCLEOTIDE SEQUENCE [LARGE SCALE GENOMIC DNA]</scope>
    <source>
        <strain evidence="5 6">DSM 23236</strain>
    </source>
</reference>
<feature type="domain" description="HTH araC/xylS-type" evidence="4">
    <location>
        <begin position="217"/>
        <end position="315"/>
    </location>
</feature>
<dbReference type="InterPro" id="IPR018062">
    <property type="entry name" value="HTH_AraC-typ_CS"/>
</dbReference>
<dbReference type="EMBL" id="FWXD01000005">
    <property type="protein sequence ID" value="SMC21017.1"/>
    <property type="molecule type" value="Genomic_DNA"/>
</dbReference>
<dbReference type="InterPro" id="IPR018060">
    <property type="entry name" value="HTH_AraC"/>
</dbReference>
<organism evidence="5 6">
    <name type="scientific">Andreprevotia lacus DSM 23236</name>
    <dbReference type="NCBI Taxonomy" id="1121001"/>
    <lineage>
        <taxon>Bacteria</taxon>
        <taxon>Pseudomonadati</taxon>
        <taxon>Pseudomonadota</taxon>
        <taxon>Betaproteobacteria</taxon>
        <taxon>Neisseriales</taxon>
        <taxon>Chitinibacteraceae</taxon>
        <taxon>Andreprevotia</taxon>
    </lineage>
</organism>
<dbReference type="Gene3D" id="1.10.10.60">
    <property type="entry name" value="Homeodomain-like"/>
    <property type="match status" value="1"/>
</dbReference>
<dbReference type="RefSeq" id="WP_084089726.1">
    <property type="nucleotide sequence ID" value="NZ_FWXD01000005.1"/>
</dbReference>
<dbReference type="InterPro" id="IPR029062">
    <property type="entry name" value="Class_I_gatase-like"/>
</dbReference>
<dbReference type="Proteomes" id="UP000192761">
    <property type="component" value="Unassembled WGS sequence"/>
</dbReference>
<dbReference type="SUPFAM" id="SSF52317">
    <property type="entry name" value="Class I glutamine amidotransferase-like"/>
    <property type="match status" value="1"/>
</dbReference>
<evidence type="ECO:0000256" key="1">
    <source>
        <dbReference type="ARBA" id="ARBA00023015"/>
    </source>
</evidence>
<protein>
    <submittedName>
        <fullName evidence="5">Transcriptional regulator GlxA family, contains an amidase domain and an AraC-type DNA-binding HTH domain</fullName>
    </submittedName>
</protein>
<keyword evidence="2 5" id="KW-0238">DNA-binding</keyword>
<accession>A0A1W1XAY1</accession>
<dbReference type="STRING" id="1121001.SAMN02745857_01104"/>
<dbReference type="PROSITE" id="PS01124">
    <property type="entry name" value="HTH_ARAC_FAMILY_2"/>
    <property type="match status" value="1"/>
</dbReference>
<dbReference type="PROSITE" id="PS00041">
    <property type="entry name" value="HTH_ARAC_FAMILY_1"/>
    <property type="match status" value="1"/>
</dbReference>
<dbReference type="SMART" id="SM00342">
    <property type="entry name" value="HTH_ARAC"/>
    <property type="match status" value="1"/>
</dbReference>
<name>A0A1W1XAY1_9NEIS</name>
<dbReference type="AlphaFoldDB" id="A0A1W1XAY1"/>
<evidence type="ECO:0000313" key="5">
    <source>
        <dbReference type="EMBL" id="SMC21017.1"/>
    </source>
</evidence>
<dbReference type="Pfam" id="PF12833">
    <property type="entry name" value="HTH_18"/>
    <property type="match status" value="1"/>
</dbReference>
<dbReference type="Pfam" id="PF01965">
    <property type="entry name" value="DJ-1_PfpI"/>
    <property type="match status" value="1"/>
</dbReference>
<dbReference type="GO" id="GO:0043565">
    <property type="term" value="F:sequence-specific DNA binding"/>
    <property type="evidence" value="ECO:0007669"/>
    <property type="project" value="InterPro"/>
</dbReference>
<dbReference type="CDD" id="cd03137">
    <property type="entry name" value="GATase1_AraC_1"/>
    <property type="match status" value="1"/>
</dbReference>